<name>A0ABT3J4G2_9RHOB</name>
<dbReference type="Proteomes" id="UP001207582">
    <property type="component" value="Unassembled WGS sequence"/>
</dbReference>
<proteinExistence type="predicted"/>
<evidence type="ECO:0000313" key="1">
    <source>
        <dbReference type="EMBL" id="MCW3782567.1"/>
    </source>
</evidence>
<organism evidence="1 2">
    <name type="scientific">Defluviimonas salinarum</name>
    <dbReference type="NCBI Taxonomy" id="2992147"/>
    <lineage>
        <taxon>Bacteria</taxon>
        <taxon>Pseudomonadati</taxon>
        <taxon>Pseudomonadota</taxon>
        <taxon>Alphaproteobacteria</taxon>
        <taxon>Rhodobacterales</taxon>
        <taxon>Paracoccaceae</taxon>
        <taxon>Albidovulum</taxon>
    </lineage>
</organism>
<gene>
    <name evidence="1" type="ORF">OM960_13325</name>
</gene>
<accession>A0ABT3J4G2</accession>
<reference evidence="1 2" key="1">
    <citation type="submission" date="2022-10" db="EMBL/GenBank/DDBJ databases">
        <title>Defluviimonas sp. CAU 1641 isolated from mud.</title>
        <authorList>
            <person name="Kim W."/>
        </authorList>
    </citation>
    <scope>NUCLEOTIDE SEQUENCE [LARGE SCALE GENOMIC DNA]</scope>
    <source>
        <strain evidence="1 2">CAU 1641</strain>
    </source>
</reference>
<evidence type="ECO:0000313" key="2">
    <source>
        <dbReference type="Proteomes" id="UP001207582"/>
    </source>
</evidence>
<comment type="caution">
    <text evidence="1">The sequence shown here is derived from an EMBL/GenBank/DDBJ whole genome shotgun (WGS) entry which is preliminary data.</text>
</comment>
<keyword evidence="2" id="KW-1185">Reference proteome</keyword>
<dbReference type="EMBL" id="JAPDOG010000011">
    <property type="protein sequence ID" value="MCW3782567.1"/>
    <property type="molecule type" value="Genomic_DNA"/>
</dbReference>
<protein>
    <submittedName>
        <fullName evidence="1">Uncharacterized protein</fullName>
    </submittedName>
</protein>
<sequence length="190" mass="20435">MRTGQICEKKILMKKDNDHMTRGTTAKRFDAGAPGGAGALPETVVSALIGASDEIAASETWVAPRRGGVSGAVPRIMSVIMASNAMLRRDTAARSFVRSSCLRVLAYLPADLRLSALIDLANRNPEALDDIFSGSIPEEYEIFRFNILASLGVFARHGLIEEVFTRDRIEAVGKAVGDVKKKRTSGAGDK</sequence>